<organism evidence="3 4">
    <name type="scientific">Spinacia oleracea</name>
    <name type="common">Spinach</name>
    <dbReference type="NCBI Taxonomy" id="3562"/>
    <lineage>
        <taxon>Eukaryota</taxon>
        <taxon>Viridiplantae</taxon>
        <taxon>Streptophyta</taxon>
        <taxon>Embryophyta</taxon>
        <taxon>Tracheophyta</taxon>
        <taxon>Spermatophyta</taxon>
        <taxon>Magnoliopsida</taxon>
        <taxon>eudicotyledons</taxon>
        <taxon>Gunneridae</taxon>
        <taxon>Pentapetalae</taxon>
        <taxon>Caryophyllales</taxon>
        <taxon>Chenopodiaceae</taxon>
        <taxon>Chenopodioideae</taxon>
        <taxon>Anserineae</taxon>
        <taxon>Spinacia</taxon>
    </lineage>
</organism>
<dbReference type="Pfam" id="PF20167">
    <property type="entry name" value="Transposase_32"/>
    <property type="match status" value="1"/>
</dbReference>
<gene>
    <name evidence="4" type="primary">LOC130469339</name>
</gene>
<evidence type="ECO:0000256" key="1">
    <source>
        <dbReference type="SAM" id="MobiDB-lite"/>
    </source>
</evidence>
<feature type="compositionally biased region" description="Basic residues" evidence="1">
    <location>
        <begin position="1"/>
        <end position="14"/>
    </location>
</feature>
<sequence length="485" mass="55909">MVRPKKITVKRKALATKATPPTGSKQAGIRNNKKHSAKSARLEKGRSSDFIPDIRFKNEDYQKLFQVKFGERSVWPGKNIDFESFTKGNAEIVHEWFSFQGWDVLLQYKGTVWEDLVREFYTHIEPFGKKEGFLRTWVRDVTIYLDDEKLGHILGIPHEGIYDDPGLSWSKHTDFKIQDCVKALLDDDDSTRDTKPLIQELPPLNRLLHLLIHGTLNPGPGRKSSLTYLDVFIMFCILLKKKMNLPRMIINNIRSAHKESRTNNLPYGMWLTKVFRHFKIDTSKDVAHTSACHTFSISTLTTYMKCTYDELNSVWVQPDGTQAGIGAVSNQESDPHHGGGELDRQVQGEDPENCIKEVHLTMFTFETALRVGMVESMLRYLHPNIFTKEVMLDIHDKVYTSLKLEFGIREPKEDPLEEDLFQGRNTETDNYEVNDGDEGSNGVEMVMTVAELEKKMTMLLDLEEMMKLQQIMKLQQMMTTLRNLE</sequence>
<feature type="region of interest" description="Disordered" evidence="1">
    <location>
        <begin position="1"/>
        <end position="41"/>
    </location>
</feature>
<evidence type="ECO:0000313" key="3">
    <source>
        <dbReference type="Proteomes" id="UP000813463"/>
    </source>
</evidence>
<keyword evidence="3" id="KW-1185">Reference proteome</keyword>
<protein>
    <recommendedName>
        <fullName evidence="2">Putative plant transposon protein domain-containing protein</fullName>
    </recommendedName>
</protein>
<feature type="region of interest" description="Disordered" evidence="1">
    <location>
        <begin position="327"/>
        <end position="348"/>
    </location>
</feature>
<feature type="compositionally biased region" description="Basic and acidic residues" evidence="1">
    <location>
        <begin position="333"/>
        <end position="348"/>
    </location>
</feature>
<dbReference type="RefSeq" id="XP_056694494.1">
    <property type="nucleotide sequence ID" value="XM_056838516.1"/>
</dbReference>
<evidence type="ECO:0000313" key="4">
    <source>
        <dbReference type="RefSeq" id="XP_056694494.1"/>
    </source>
</evidence>
<proteinExistence type="predicted"/>
<feature type="domain" description="Putative plant transposon protein" evidence="2">
    <location>
        <begin position="100"/>
        <end position="281"/>
    </location>
</feature>
<dbReference type="InterPro" id="IPR046796">
    <property type="entry name" value="Transposase_32_dom"/>
</dbReference>
<evidence type="ECO:0000259" key="2">
    <source>
        <dbReference type="Pfam" id="PF20167"/>
    </source>
</evidence>
<dbReference type="Proteomes" id="UP000813463">
    <property type="component" value="Chromosome 3"/>
</dbReference>
<reference evidence="4" key="2">
    <citation type="submission" date="2025-08" db="UniProtKB">
        <authorList>
            <consortium name="RefSeq"/>
        </authorList>
    </citation>
    <scope>IDENTIFICATION</scope>
    <source>
        <tissue evidence="4">Leaf</tissue>
    </source>
</reference>
<accession>A0ABM3RFV1</accession>
<name>A0ABM3RFV1_SPIOL</name>
<dbReference type="GeneID" id="130469339"/>
<reference evidence="3" key="1">
    <citation type="journal article" date="2021" name="Nat. Commun.">
        <title>Genomic analyses provide insights into spinach domestication and the genetic basis of agronomic traits.</title>
        <authorList>
            <person name="Cai X."/>
            <person name="Sun X."/>
            <person name="Xu C."/>
            <person name="Sun H."/>
            <person name="Wang X."/>
            <person name="Ge C."/>
            <person name="Zhang Z."/>
            <person name="Wang Q."/>
            <person name="Fei Z."/>
            <person name="Jiao C."/>
            <person name="Wang Q."/>
        </authorList>
    </citation>
    <scope>NUCLEOTIDE SEQUENCE [LARGE SCALE GENOMIC DNA]</scope>
    <source>
        <strain evidence="3">cv. Varoflay</strain>
    </source>
</reference>